<evidence type="ECO:0000313" key="1">
    <source>
        <dbReference type="EMBL" id="TGZ37018.1"/>
    </source>
</evidence>
<comment type="caution">
    <text evidence="1">The sequence shown here is derived from an EMBL/GenBank/DDBJ whole genome shotgun (WGS) entry which is preliminary data.</text>
</comment>
<protein>
    <submittedName>
        <fullName evidence="1">Uncharacterized protein</fullName>
    </submittedName>
</protein>
<keyword evidence="2" id="KW-1185">Reference proteome</keyword>
<feature type="non-terminal residue" evidence="1">
    <location>
        <position position="47"/>
    </location>
</feature>
<organism evidence="1 2">
    <name type="scientific">Temnothorax longispinosus</name>
    <dbReference type="NCBI Taxonomy" id="300112"/>
    <lineage>
        <taxon>Eukaryota</taxon>
        <taxon>Metazoa</taxon>
        <taxon>Ecdysozoa</taxon>
        <taxon>Arthropoda</taxon>
        <taxon>Hexapoda</taxon>
        <taxon>Insecta</taxon>
        <taxon>Pterygota</taxon>
        <taxon>Neoptera</taxon>
        <taxon>Endopterygota</taxon>
        <taxon>Hymenoptera</taxon>
        <taxon>Apocrita</taxon>
        <taxon>Aculeata</taxon>
        <taxon>Formicoidea</taxon>
        <taxon>Formicidae</taxon>
        <taxon>Myrmicinae</taxon>
        <taxon>Temnothorax</taxon>
    </lineage>
</organism>
<gene>
    <name evidence="1" type="ORF">DBV15_02867</name>
</gene>
<accession>A0A4S2JRF9</accession>
<sequence>MSRAMCSALGSRTIRFDDFSNTSLSSASRASFAGMRPNCALLLLPQA</sequence>
<dbReference type="Proteomes" id="UP000310200">
    <property type="component" value="Unassembled WGS sequence"/>
</dbReference>
<name>A0A4S2JRF9_9HYME</name>
<dbReference type="AlphaFoldDB" id="A0A4S2JRF9"/>
<reference evidence="1 2" key="1">
    <citation type="journal article" date="2019" name="Philos. Trans. R. Soc. Lond., B, Biol. Sci.">
        <title>Ant behaviour and brain gene expression of defending hosts depend on the ecological success of the intruding social parasite.</title>
        <authorList>
            <person name="Kaur R."/>
            <person name="Stoldt M."/>
            <person name="Jongepier E."/>
            <person name="Feldmeyer B."/>
            <person name="Menzel F."/>
            <person name="Bornberg-Bauer E."/>
            <person name="Foitzik S."/>
        </authorList>
    </citation>
    <scope>NUCLEOTIDE SEQUENCE [LARGE SCALE GENOMIC DNA]</scope>
    <source>
        <tissue evidence="1">Whole body</tissue>
    </source>
</reference>
<evidence type="ECO:0000313" key="2">
    <source>
        <dbReference type="Proteomes" id="UP000310200"/>
    </source>
</evidence>
<proteinExistence type="predicted"/>
<dbReference type="EMBL" id="QBLH01003621">
    <property type="protein sequence ID" value="TGZ37018.1"/>
    <property type="molecule type" value="Genomic_DNA"/>
</dbReference>